<protein>
    <recommendedName>
        <fullName evidence="2">phosphoribosylamine--glycine ligase</fullName>
        <ecNumber evidence="2">6.3.4.13</ecNumber>
    </recommendedName>
    <alternativeName>
        <fullName evidence="8">Glycinamide ribonucleotide synthetase</fullName>
    </alternativeName>
    <alternativeName>
        <fullName evidence="9">Phosphoribosylglycinamide synthetase</fullName>
    </alternativeName>
</protein>
<evidence type="ECO:0000256" key="7">
    <source>
        <dbReference type="ARBA" id="ARBA00038345"/>
    </source>
</evidence>
<gene>
    <name evidence="13" type="ORF">CCAM_LOCUS43700</name>
</gene>
<organism evidence="13 14">
    <name type="scientific">Cuscuta campestris</name>
    <dbReference type="NCBI Taxonomy" id="132261"/>
    <lineage>
        <taxon>Eukaryota</taxon>
        <taxon>Viridiplantae</taxon>
        <taxon>Streptophyta</taxon>
        <taxon>Embryophyta</taxon>
        <taxon>Tracheophyta</taxon>
        <taxon>Spermatophyta</taxon>
        <taxon>Magnoliopsida</taxon>
        <taxon>eudicotyledons</taxon>
        <taxon>Gunneridae</taxon>
        <taxon>Pentapetalae</taxon>
        <taxon>asterids</taxon>
        <taxon>lamiids</taxon>
        <taxon>Solanales</taxon>
        <taxon>Convolvulaceae</taxon>
        <taxon>Cuscuteae</taxon>
        <taxon>Cuscuta</taxon>
        <taxon>Cuscuta subgen. Grammica</taxon>
        <taxon>Cuscuta sect. Cleistogrammica</taxon>
    </lineage>
</organism>
<evidence type="ECO:0000313" key="13">
    <source>
        <dbReference type="EMBL" id="VFR01925.1"/>
    </source>
</evidence>
<dbReference type="GO" id="GO:0006189">
    <property type="term" value="P:'de novo' IMP biosynthetic process"/>
    <property type="evidence" value="ECO:0007669"/>
    <property type="project" value="UniProtKB-UniPathway"/>
</dbReference>
<dbReference type="InterPro" id="IPR013955">
    <property type="entry name" value="Rep_factor-A_C"/>
</dbReference>
<dbReference type="HAMAP" id="MF_00138">
    <property type="entry name" value="GARS"/>
    <property type="match status" value="1"/>
</dbReference>
<accession>A0A484NPW1</accession>
<evidence type="ECO:0000256" key="10">
    <source>
        <dbReference type="ARBA" id="ARBA00047843"/>
    </source>
</evidence>
<evidence type="ECO:0000256" key="6">
    <source>
        <dbReference type="ARBA" id="ARBA00022840"/>
    </source>
</evidence>
<dbReference type="OrthoDB" id="2018833at2759"/>
<dbReference type="GO" id="GO:0046872">
    <property type="term" value="F:metal ion binding"/>
    <property type="evidence" value="ECO:0007669"/>
    <property type="project" value="InterPro"/>
</dbReference>
<dbReference type="InterPro" id="IPR020560">
    <property type="entry name" value="PRibGlycinamide_synth_C-dom"/>
</dbReference>
<dbReference type="InterPro" id="IPR020562">
    <property type="entry name" value="PRibGlycinamide_synth_N"/>
</dbReference>
<dbReference type="CDD" id="cd04480">
    <property type="entry name" value="RPA1_DBD_A_like"/>
    <property type="match status" value="1"/>
</dbReference>
<dbReference type="Gene3D" id="2.40.50.140">
    <property type="entry name" value="Nucleic acid-binding proteins"/>
    <property type="match status" value="2"/>
</dbReference>
<dbReference type="InterPro" id="IPR012340">
    <property type="entry name" value="NA-bd_OB-fold"/>
</dbReference>
<dbReference type="InterPro" id="IPR011054">
    <property type="entry name" value="Rudment_hybrid_motif"/>
</dbReference>
<dbReference type="InterPro" id="IPR003871">
    <property type="entry name" value="RFA1B/D_OB_1st"/>
</dbReference>
<dbReference type="Gene3D" id="3.30.470.20">
    <property type="entry name" value="ATP-grasp fold, B domain"/>
    <property type="match status" value="1"/>
</dbReference>
<dbReference type="InterPro" id="IPR000115">
    <property type="entry name" value="PRibGlycinamide_synth"/>
</dbReference>
<dbReference type="InterPro" id="IPR011761">
    <property type="entry name" value="ATP-grasp"/>
</dbReference>
<evidence type="ECO:0000256" key="11">
    <source>
        <dbReference type="PROSITE-ProRule" id="PRU00409"/>
    </source>
</evidence>
<proteinExistence type="inferred from homology"/>
<dbReference type="SMART" id="SM01209">
    <property type="entry name" value="GARS_A"/>
    <property type="match status" value="1"/>
</dbReference>
<keyword evidence="6 11" id="KW-0067">ATP-binding</keyword>
<dbReference type="InterPro" id="IPR020561">
    <property type="entry name" value="PRibGlycinamid_synth_ATP-grasp"/>
</dbReference>
<dbReference type="FunFam" id="3.30.470.20:FF:000031">
    <property type="entry name" value="Phosphoribosylamine--glycine ligase"/>
    <property type="match status" value="1"/>
</dbReference>
<dbReference type="AlphaFoldDB" id="A0A484NPW1"/>
<keyword evidence="5" id="KW-0658">Purine biosynthesis</keyword>
<evidence type="ECO:0000256" key="2">
    <source>
        <dbReference type="ARBA" id="ARBA00013255"/>
    </source>
</evidence>
<dbReference type="SUPFAM" id="SSF56059">
    <property type="entry name" value="Glutathione synthetase ATP-binding domain-like"/>
    <property type="match status" value="1"/>
</dbReference>
<dbReference type="Pfam" id="PF02721">
    <property type="entry name" value="DUF223"/>
    <property type="match status" value="1"/>
</dbReference>
<dbReference type="EC" id="6.3.4.13" evidence="2"/>
<feature type="domain" description="ATP-grasp" evidence="12">
    <location>
        <begin position="443"/>
        <end position="651"/>
    </location>
</feature>
<dbReference type="InterPro" id="IPR037123">
    <property type="entry name" value="PRibGlycinamide_synth_C_sf"/>
</dbReference>
<dbReference type="InterPro" id="IPR013815">
    <property type="entry name" value="ATP_grasp_subdomain_1"/>
</dbReference>
<name>A0A484NPW1_9ASTE</name>
<evidence type="ECO:0000256" key="8">
    <source>
        <dbReference type="ARBA" id="ARBA00042242"/>
    </source>
</evidence>
<evidence type="ECO:0000259" key="12">
    <source>
        <dbReference type="PROSITE" id="PS50975"/>
    </source>
</evidence>
<dbReference type="PROSITE" id="PS00184">
    <property type="entry name" value="GARS"/>
    <property type="match status" value="1"/>
</dbReference>
<keyword evidence="3" id="KW-0436">Ligase</keyword>
<evidence type="ECO:0000256" key="1">
    <source>
        <dbReference type="ARBA" id="ARBA00005174"/>
    </source>
</evidence>
<evidence type="ECO:0000256" key="5">
    <source>
        <dbReference type="ARBA" id="ARBA00022755"/>
    </source>
</evidence>
<evidence type="ECO:0000256" key="3">
    <source>
        <dbReference type="ARBA" id="ARBA00022598"/>
    </source>
</evidence>
<dbReference type="EMBL" id="OOIL02006792">
    <property type="protein sequence ID" value="VFR01925.1"/>
    <property type="molecule type" value="Genomic_DNA"/>
</dbReference>
<dbReference type="GO" id="GO:0005524">
    <property type="term" value="F:ATP binding"/>
    <property type="evidence" value="ECO:0007669"/>
    <property type="project" value="UniProtKB-UniRule"/>
</dbReference>
<dbReference type="Gene3D" id="3.30.1490.20">
    <property type="entry name" value="ATP-grasp fold, A domain"/>
    <property type="match status" value="1"/>
</dbReference>
<dbReference type="Pfam" id="PF08646">
    <property type="entry name" value="Rep_fac-A_C"/>
    <property type="match status" value="1"/>
</dbReference>
<dbReference type="SUPFAM" id="SSF52440">
    <property type="entry name" value="PreATP-grasp domain"/>
    <property type="match status" value="1"/>
</dbReference>
<keyword evidence="4 11" id="KW-0547">Nucleotide-binding</keyword>
<dbReference type="PROSITE" id="PS50975">
    <property type="entry name" value="ATP_GRASP"/>
    <property type="match status" value="1"/>
</dbReference>
<dbReference type="UniPathway" id="UPA00074">
    <property type="reaction ID" value="UER00125"/>
</dbReference>
<dbReference type="Pfam" id="PF02843">
    <property type="entry name" value="GARS_C"/>
    <property type="match status" value="1"/>
</dbReference>
<dbReference type="Proteomes" id="UP000595140">
    <property type="component" value="Unassembled WGS sequence"/>
</dbReference>
<dbReference type="Gene3D" id="3.40.50.20">
    <property type="match status" value="1"/>
</dbReference>
<dbReference type="NCBIfam" id="TIGR00877">
    <property type="entry name" value="purD"/>
    <property type="match status" value="1"/>
</dbReference>
<dbReference type="FunFam" id="3.30.1490.20:FF:000006">
    <property type="entry name" value="phosphoribosylamine--glycine ligase, chloroplastic-like"/>
    <property type="match status" value="1"/>
</dbReference>
<dbReference type="FunFam" id="3.90.600.10:FF:000001">
    <property type="entry name" value="Trifunctional purine biosynthetic protein adenosine-3"/>
    <property type="match status" value="1"/>
</dbReference>
<dbReference type="PANTHER" id="PTHR43472">
    <property type="entry name" value="PHOSPHORIBOSYLAMINE--GLYCINE LIGASE"/>
    <property type="match status" value="1"/>
</dbReference>
<dbReference type="GO" id="GO:0004637">
    <property type="term" value="F:phosphoribosylamine-glycine ligase activity"/>
    <property type="evidence" value="ECO:0007669"/>
    <property type="project" value="UniProtKB-EC"/>
</dbReference>
<comment type="similarity">
    <text evidence="7">Belongs to the GARS family.</text>
</comment>
<dbReference type="SUPFAM" id="SSF51246">
    <property type="entry name" value="Rudiment single hybrid motif"/>
    <property type="match status" value="1"/>
</dbReference>
<evidence type="ECO:0000256" key="4">
    <source>
        <dbReference type="ARBA" id="ARBA00022741"/>
    </source>
</evidence>
<dbReference type="Pfam" id="PF01071">
    <property type="entry name" value="GARS_A"/>
    <property type="match status" value="1"/>
</dbReference>
<evidence type="ECO:0000256" key="9">
    <source>
        <dbReference type="ARBA" id="ARBA00042864"/>
    </source>
</evidence>
<dbReference type="SMART" id="SM01210">
    <property type="entry name" value="GARS_C"/>
    <property type="match status" value="1"/>
</dbReference>
<evidence type="ECO:0000313" key="14">
    <source>
        <dbReference type="Proteomes" id="UP000595140"/>
    </source>
</evidence>
<dbReference type="InterPro" id="IPR016185">
    <property type="entry name" value="PreATP-grasp_dom_sf"/>
</dbReference>
<dbReference type="Pfam" id="PF02844">
    <property type="entry name" value="GARS_N"/>
    <property type="match status" value="1"/>
</dbReference>
<comment type="pathway">
    <text evidence="1">Purine metabolism; IMP biosynthesis via de novo pathway; N(1)-(5-phospho-D-ribosyl)glycinamide from 5-phospho-alpha-D-ribose 1-diphosphate: step 2/2.</text>
</comment>
<dbReference type="PANTHER" id="PTHR43472:SF1">
    <property type="entry name" value="PHOSPHORIBOSYLAMINE--GLYCINE LIGASE, CHLOROPLASTIC"/>
    <property type="match status" value="1"/>
</dbReference>
<dbReference type="InterPro" id="IPR020559">
    <property type="entry name" value="PRibGlycinamide_synth_CS"/>
</dbReference>
<dbReference type="GO" id="GO:0009113">
    <property type="term" value="P:purine nucleobase biosynthetic process"/>
    <property type="evidence" value="ECO:0007669"/>
    <property type="project" value="InterPro"/>
</dbReference>
<keyword evidence="14" id="KW-1185">Reference proteome</keyword>
<dbReference type="Gene3D" id="3.90.600.10">
    <property type="entry name" value="Phosphoribosylglycinamide synthetase, C-terminal domain"/>
    <property type="match status" value="1"/>
</dbReference>
<reference evidence="13 14" key="1">
    <citation type="submission" date="2018-04" db="EMBL/GenBank/DDBJ databases">
        <authorList>
            <person name="Vogel A."/>
        </authorList>
    </citation>
    <scope>NUCLEOTIDE SEQUENCE [LARGE SCALE GENOMIC DNA]</scope>
</reference>
<comment type="catalytic activity">
    <reaction evidence="10">
        <text>5-phospho-beta-D-ribosylamine + glycine + ATP = N(1)-(5-phospho-beta-D-ribosyl)glycinamide + ADP + phosphate + H(+)</text>
        <dbReference type="Rhea" id="RHEA:17453"/>
        <dbReference type="ChEBI" id="CHEBI:15378"/>
        <dbReference type="ChEBI" id="CHEBI:30616"/>
        <dbReference type="ChEBI" id="CHEBI:43474"/>
        <dbReference type="ChEBI" id="CHEBI:57305"/>
        <dbReference type="ChEBI" id="CHEBI:58681"/>
        <dbReference type="ChEBI" id="CHEBI:143788"/>
        <dbReference type="ChEBI" id="CHEBI:456216"/>
        <dbReference type="EC" id="6.3.4.13"/>
    </reaction>
</comment>
<dbReference type="SUPFAM" id="SSF50249">
    <property type="entry name" value="Nucleic acid-binding proteins"/>
    <property type="match status" value="2"/>
</dbReference>
<sequence>MSLNWTPLNRLNPARHQDAVKLRLLRHYDLKTRNSTQTTVYGHEAIFQDDKGNRIHAFCEKPLIPHFAPLLKEGQLHGIENPIVSKNTQLLTDNRFQLTFVKETRISDLKDESFPKTVFKFDSFKELNNVYDISSRIMLLERGVTPHEVLSLSASTSKSMPSQFDVKTLEKVCEDFEKGRVWILCKIVAFAHYGSWCYTSCKKCYKKVILTNGINFCADCNLDGSVLRYRLQVRVVDETNNLTLTLWDKQCIPLFGKHAGDYLHDSVWPYANIDENHRRPAKNRGESSDERALLRFRLLPLKKSLLNGLPFIWSVHPVFNTLSSYNGTSKEGKVVVLVIGGGGREHALCYALQRSPTCDVVFCAPGNAGISSSGDATCVLDLDTSNSSEVISFCHKQGVGLVVIGPEAPLVAGLSNDLCKAGILTFGPSSEAAALEGSKSFMKSLCDKYGIPTAKYQTFKEPSKAKEYIKQQGTPIVIKADGLAAGKGVVVAMTLDEAYEAVESMLVGGVFGSAGSQVVVEEYLEGEEASFFALVDGENAIPLESAQDHKRVGDGDTGPNTGGMGAYSPAPVLTKELECEVMESIIVPTVKGMSAEGCKFVGVLYAGLMIEKKSGRPKLIEYNVRFGDPECQALMVRLESDLVQVLLAACQGQLNGVSLNWSPGSAMVVVMASEGYPGNYKKGTVIQKLDEAEQVAKIFHAGTSLDAEGNFIATGGRVLGVTAKGKDLQEARDRAYRGVEAVEWPGGFYRRDIGWRALSLTQHVC</sequence>